<dbReference type="Pfam" id="PF00248">
    <property type="entry name" value="Aldo_ket_red"/>
    <property type="match status" value="1"/>
</dbReference>
<dbReference type="GO" id="GO:0071470">
    <property type="term" value="P:cellular response to osmotic stress"/>
    <property type="evidence" value="ECO:0007669"/>
    <property type="project" value="EnsemblFungi"/>
</dbReference>
<dbReference type="GO" id="GO:0004032">
    <property type="term" value="F:aldose reductase (NADPH) activity"/>
    <property type="evidence" value="ECO:0000318"/>
    <property type="project" value="GO_Central"/>
</dbReference>
<evidence type="ECO:0000256" key="5">
    <source>
        <dbReference type="ARBA" id="ARBA00023002"/>
    </source>
</evidence>
<dbReference type="PRINTS" id="PR00069">
    <property type="entry name" value="ALDKETRDTASE"/>
</dbReference>
<evidence type="ECO:0000256" key="2">
    <source>
        <dbReference type="ARBA" id="ARBA00007905"/>
    </source>
</evidence>
<keyword evidence="5" id="KW-0560">Oxidoreductase</keyword>
<dbReference type="OMA" id="VHWPSEG"/>
<evidence type="ECO:0000259" key="9">
    <source>
        <dbReference type="Pfam" id="PF00248"/>
    </source>
</evidence>
<dbReference type="eggNOG" id="KOG1577">
    <property type="taxonomic scope" value="Eukaryota"/>
</dbReference>
<evidence type="ECO:0000313" key="12">
    <source>
        <dbReference type="Proteomes" id="UP000000559"/>
    </source>
</evidence>
<dbReference type="SMR" id="A0A1D8PNK3"/>
<dbReference type="RefSeq" id="XP_720624.2">
    <property type="nucleotide sequence ID" value="XM_715531.2"/>
</dbReference>
<organism evidence="11 12">
    <name type="scientific">Candida albicans (strain SC5314 / ATCC MYA-2876)</name>
    <name type="common">Yeast</name>
    <dbReference type="NCBI Taxonomy" id="237561"/>
    <lineage>
        <taxon>Eukaryota</taxon>
        <taxon>Fungi</taxon>
        <taxon>Dikarya</taxon>
        <taxon>Ascomycota</taxon>
        <taxon>Saccharomycotina</taxon>
        <taxon>Pichiomycetes</taxon>
        <taxon>Debaryomycetaceae</taxon>
        <taxon>Candida/Lodderomyces clade</taxon>
        <taxon>Candida</taxon>
    </lineage>
</organism>
<dbReference type="OrthoDB" id="416253at2759"/>
<dbReference type="FunFam" id="3.20.20.100:FF:000007">
    <property type="entry name" value="NAD(P)H-dependent D-xylose reductase xyl1"/>
    <property type="match status" value="1"/>
</dbReference>
<dbReference type="PROSITE" id="PS00063">
    <property type="entry name" value="ALDOKETO_REDUCTASE_3"/>
    <property type="match status" value="1"/>
</dbReference>
<comment type="catalytic activity">
    <reaction evidence="8">
        <text>xylitol + NAD(+) = D-xylose + NADH + H(+)</text>
        <dbReference type="Rhea" id="RHEA:27441"/>
        <dbReference type="ChEBI" id="CHEBI:15378"/>
        <dbReference type="ChEBI" id="CHEBI:17151"/>
        <dbReference type="ChEBI" id="CHEBI:53455"/>
        <dbReference type="ChEBI" id="CHEBI:57540"/>
        <dbReference type="ChEBI" id="CHEBI:57945"/>
        <dbReference type="EC" id="1.1.1.307"/>
    </reaction>
</comment>
<accession>A0A1D8PNK3</accession>
<dbReference type="GO" id="GO:0019388">
    <property type="term" value="P:galactose catabolic process"/>
    <property type="evidence" value="ECO:0007669"/>
    <property type="project" value="EnsemblFungi"/>
</dbReference>
<comment type="catalytic activity">
    <reaction evidence="7">
        <text>xylitol + NADP(+) = D-xylose + NADPH + H(+)</text>
        <dbReference type="Rhea" id="RHEA:27445"/>
        <dbReference type="ChEBI" id="CHEBI:15378"/>
        <dbReference type="ChEBI" id="CHEBI:17151"/>
        <dbReference type="ChEBI" id="CHEBI:53455"/>
        <dbReference type="ChEBI" id="CHEBI:57783"/>
        <dbReference type="ChEBI" id="CHEBI:58349"/>
        <dbReference type="EC" id="1.1.1.307"/>
    </reaction>
</comment>
<dbReference type="GO" id="GO:0005829">
    <property type="term" value="C:cytosol"/>
    <property type="evidence" value="ECO:0000318"/>
    <property type="project" value="GO_Central"/>
</dbReference>
<dbReference type="GO" id="GO:0019568">
    <property type="term" value="P:arabinose catabolic process"/>
    <property type="evidence" value="ECO:0007669"/>
    <property type="project" value="EnsemblFungi"/>
</dbReference>
<reference evidence="11 12" key="3">
    <citation type="journal article" date="2013" name="Genome Biol.">
        <title>Assembly of a phased diploid Candida albicans genome facilitates allele-specific measurements and provides a simple model for repeat and indel structure.</title>
        <authorList>
            <person name="Muzzey D."/>
            <person name="Schwartz K."/>
            <person name="Weissman J.S."/>
            <person name="Sherlock G."/>
        </authorList>
    </citation>
    <scope>NUCLEOTIDE SEQUENCE [LARGE SCALE GENOMIC DNA]</scope>
    <source>
        <strain evidence="12">SC5314 / ATCC MYA-2876</strain>
    </source>
</reference>
<dbReference type="InterPro" id="IPR036812">
    <property type="entry name" value="NAD(P)_OxRdtase_dom_sf"/>
</dbReference>
<evidence type="ECO:0000256" key="3">
    <source>
        <dbReference type="ARBA" id="ARBA00012845"/>
    </source>
</evidence>
<sequence length="371" mass="42384">MLIKSNYNCINIKRFLLNQTRVSVTASNSFSFYFYFKPYKFNCYKSYSTMSTTTPTIKLNSGYEMPIVGFGCWKVTNATAADQIYNAIKTGYRLFDGAEDYGNEKEVGEGINRAIKDGLVKREELFIVSKLWNNYHSPENVEKALNKTLTDLNLDYLDLFLIHFPIAFKFVPLEEKYPPGFYCGDGDKFHYENVPLLDTWKALEKLVNLGKIKSIGISNFNGGLIYDLIRGATIKPAVLQIEHHPYLQQPRLIEFVQNQGIAITAYSSFGPQSFLELQSKRALDTPTLFEHETIKSIADKHGKSPAQVLLRWATQRNIAVIPKSNNPDRLAQNLAVVDFDLTEEDLQAISKLDIGLRFNDPWDWDKIPIFV</sequence>
<dbReference type="Proteomes" id="UP000000559">
    <property type="component" value="Chromosome 5"/>
</dbReference>
<dbReference type="FunCoup" id="A0A1D8PNK3">
    <property type="interactions" value="422"/>
</dbReference>
<dbReference type="GO" id="GO:0034599">
    <property type="term" value="P:cellular response to oxidative stress"/>
    <property type="evidence" value="ECO:0007669"/>
    <property type="project" value="EnsemblFungi"/>
</dbReference>
<comment type="similarity">
    <text evidence="2">Belongs to the aldo/keto reductase family.</text>
</comment>
<feature type="domain" description="NADP-dependent oxidoreductase" evidence="9">
    <location>
        <begin position="70"/>
        <end position="353"/>
    </location>
</feature>
<protein>
    <recommendedName>
        <fullName evidence="3">D-xylose reductase [NAD(P)H]</fullName>
        <ecNumber evidence="3">1.1.1.307</ecNumber>
    </recommendedName>
</protein>
<reference evidence="11 12" key="1">
    <citation type="journal article" date="2004" name="Proc. Natl. Acad. Sci. U.S.A.">
        <title>The diploid genome sequence of Candida albicans.</title>
        <authorList>
            <person name="Jones T."/>
            <person name="Federspiel N.A."/>
            <person name="Chibana H."/>
            <person name="Dungan J."/>
            <person name="Kalman S."/>
            <person name="Magee B.B."/>
            <person name="Newport G."/>
            <person name="Thorstenson Y.R."/>
            <person name="Agabian N."/>
            <person name="Magee P.T."/>
            <person name="Davis R.W."/>
            <person name="Scherer S."/>
        </authorList>
    </citation>
    <scope>NUCLEOTIDE SEQUENCE [LARGE SCALE GENOMIC DNA]</scope>
    <source>
        <strain evidence="12">SC5314 / ATCC MYA-2876</strain>
    </source>
</reference>
<dbReference type="EMBL" id="CP017627">
    <property type="protein sequence ID" value="AOW29715.1"/>
    <property type="molecule type" value="Genomic_DNA"/>
</dbReference>
<dbReference type="CGD" id="CAL0000192827">
    <property type="gene designation" value="GRE3"/>
</dbReference>
<keyword evidence="12" id="KW-1185">Reference proteome</keyword>
<dbReference type="UniPathway" id="UPA00810"/>
<dbReference type="InterPro" id="IPR020471">
    <property type="entry name" value="AKR"/>
</dbReference>
<gene>
    <name evidence="10 11" type="primary">GRE3</name>
    <name evidence="11" type="ordered locus">CAALFM_C502930CA</name>
    <name evidence="10" type="ordered locus">orf19.11792</name>
</gene>
<dbReference type="PANTHER" id="PTHR11732">
    <property type="entry name" value="ALDO/KETO REDUCTASE"/>
    <property type="match status" value="1"/>
</dbReference>
<dbReference type="GO" id="GO:0042843">
    <property type="term" value="P:D-xylose catabolic process"/>
    <property type="evidence" value="ECO:0007669"/>
    <property type="project" value="UniProtKB-UniPathway"/>
</dbReference>
<dbReference type="VEuPathDB" id="FungiDB:C5_02930C_A"/>
<evidence type="ECO:0000313" key="10">
    <source>
        <dbReference type="CGD" id="CAL0000192827"/>
    </source>
</evidence>
<evidence type="ECO:0000256" key="7">
    <source>
        <dbReference type="ARBA" id="ARBA00047534"/>
    </source>
</evidence>
<dbReference type="PROSITE" id="PS00062">
    <property type="entry name" value="ALDOKETO_REDUCTASE_2"/>
    <property type="match status" value="1"/>
</dbReference>
<keyword evidence="6" id="KW-0119">Carbohydrate metabolism</keyword>
<dbReference type="CDD" id="cd19113">
    <property type="entry name" value="AKR_AKR2B1-10"/>
    <property type="match status" value="1"/>
</dbReference>
<dbReference type="GO" id="GO:0032866">
    <property type="term" value="F:D-xylose reductase (NADPH) activity"/>
    <property type="evidence" value="ECO:0007669"/>
    <property type="project" value="EnsemblFungi"/>
</dbReference>
<dbReference type="PROSITE" id="PS00798">
    <property type="entry name" value="ALDOKETO_REDUCTASE_1"/>
    <property type="match status" value="1"/>
</dbReference>
<dbReference type="KEGG" id="cal:CAALFM_C502930CA"/>
<dbReference type="Gene3D" id="3.20.20.100">
    <property type="entry name" value="NADP-dependent oxidoreductase domain"/>
    <property type="match status" value="1"/>
</dbReference>
<evidence type="ECO:0000256" key="8">
    <source>
        <dbReference type="ARBA" id="ARBA00049485"/>
    </source>
</evidence>
<comment type="pathway">
    <text evidence="1">Carbohydrate metabolism; D-xylose degradation.</text>
</comment>
<dbReference type="SUPFAM" id="SSF51430">
    <property type="entry name" value="NAD(P)-linked oxidoreductase"/>
    <property type="match status" value="1"/>
</dbReference>
<name>A0A1D8PNK3_CANAL</name>
<dbReference type="InParanoid" id="A0A1D8PNK3"/>
<dbReference type="AlphaFoldDB" id="A0A1D8PNK3"/>
<evidence type="ECO:0000256" key="1">
    <source>
        <dbReference type="ARBA" id="ARBA00004722"/>
    </source>
</evidence>
<dbReference type="STRING" id="237561.A0A1D8PNK3"/>
<keyword evidence="4" id="KW-0859">Xylose metabolism</keyword>
<dbReference type="EC" id="1.1.1.307" evidence="3"/>
<dbReference type="InterPro" id="IPR023210">
    <property type="entry name" value="NADP_OxRdtase_dom"/>
</dbReference>
<dbReference type="InterPro" id="IPR018170">
    <property type="entry name" value="Aldo/ket_reductase_CS"/>
</dbReference>
<reference evidence="11 12" key="2">
    <citation type="journal article" date="2007" name="Genome Biol.">
        <title>Assembly of the Candida albicans genome into sixteen supercontigs aligned on the eight chromosomes.</title>
        <authorList>
            <person name="van het Hoog M."/>
            <person name="Rast T.J."/>
            <person name="Martchenko M."/>
            <person name="Grindle S."/>
            <person name="Dignard D."/>
            <person name="Hogues H."/>
            <person name="Cuomo C."/>
            <person name="Berriman M."/>
            <person name="Scherer S."/>
            <person name="Magee B.B."/>
            <person name="Whiteway M."/>
            <person name="Chibana H."/>
            <person name="Nantel A."/>
            <person name="Magee P.T."/>
        </authorList>
    </citation>
    <scope>GENOME REANNOTATION</scope>
    <source>
        <strain evidence="12">SC5314 / ATCC MYA-2876</strain>
    </source>
</reference>
<evidence type="ECO:0000256" key="6">
    <source>
        <dbReference type="ARBA" id="ARBA00023277"/>
    </source>
</evidence>
<dbReference type="GeneID" id="3637811"/>
<proteinExistence type="inferred from homology"/>
<dbReference type="InterPro" id="IPR044486">
    <property type="entry name" value="AKR2B1"/>
</dbReference>
<evidence type="ECO:0000256" key="4">
    <source>
        <dbReference type="ARBA" id="ARBA00022629"/>
    </source>
</evidence>
<evidence type="ECO:0000313" key="11">
    <source>
        <dbReference type="EMBL" id="AOW29715.1"/>
    </source>
</evidence>
<dbReference type="GO" id="GO:0003729">
    <property type="term" value="F:mRNA binding"/>
    <property type="evidence" value="ECO:0007669"/>
    <property type="project" value="EnsemblFungi"/>
</dbReference>